<dbReference type="InterPro" id="IPR003749">
    <property type="entry name" value="ThiS/MoaD-like"/>
</dbReference>
<proteinExistence type="predicted"/>
<dbReference type="AlphaFoldDB" id="A0A4Y4DZZ7"/>
<comment type="caution">
    <text evidence="1">The sequence shown here is derived from an EMBL/GenBank/DDBJ whole genome shotgun (WGS) entry which is preliminary data.</text>
</comment>
<sequence>MIPVTAPAPTALVNGEPYPLDAPVHLEQLVAALVPAYVADGTPQGVAVAVSDAVVPRGSWATTVVAPGDRIEIVTAVQGG</sequence>
<dbReference type="Pfam" id="PF02597">
    <property type="entry name" value="ThiS"/>
    <property type="match status" value="1"/>
</dbReference>
<dbReference type="InterPro" id="IPR016155">
    <property type="entry name" value="Mopterin_synth/thiamin_S_b"/>
</dbReference>
<dbReference type="InterPro" id="IPR012675">
    <property type="entry name" value="Beta-grasp_dom_sf"/>
</dbReference>
<evidence type="ECO:0000313" key="1">
    <source>
        <dbReference type="EMBL" id="GED08960.1"/>
    </source>
</evidence>
<reference evidence="1 2" key="1">
    <citation type="submission" date="2019-06" db="EMBL/GenBank/DDBJ databases">
        <title>Whole genome shotgun sequence of Cellulosimicrobium cellulans NBRC 15516.</title>
        <authorList>
            <person name="Hosoyama A."/>
            <person name="Uohara A."/>
            <person name="Ohji S."/>
            <person name="Ichikawa N."/>
        </authorList>
    </citation>
    <scope>NUCLEOTIDE SEQUENCE [LARGE SCALE GENOMIC DNA]</scope>
    <source>
        <strain evidence="1 2">NBRC 15516</strain>
    </source>
</reference>
<evidence type="ECO:0000313" key="2">
    <source>
        <dbReference type="Proteomes" id="UP000316659"/>
    </source>
</evidence>
<dbReference type="PANTHER" id="PTHR34472">
    <property type="entry name" value="SULFUR CARRIER PROTEIN THIS"/>
    <property type="match status" value="1"/>
</dbReference>
<accession>A0A4Y4DZZ7</accession>
<dbReference type="NCBIfam" id="TIGR01683">
    <property type="entry name" value="thiS"/>
    <property type="match status" value="1"/>
</dbReference>
<gene>
    <name evidence="1" type="ORF">CCE02nite_09590</name>
</gene>
<name>A0A4Y4DZZ7_CELCE</name>
<dbReference type="Proteomes" id="UP000316659">
    <property type="component" value="Unassembled WGS sequence"/>
</dbReference>
<dbReference type="CDD" id="cd00565">
    <property type="entry name" value="Ubl_ThiS"/>
    <property type="match status" value="1"/>
</dbReference>
<dbReference type="Gene3D" id="3.10.20.30">
    <property type="match status" value="1"/>
</dbReference>
<organism evidence="1 2">
    <name type="scientific">Cellulosimicrobium cellulans</name>
    <name type="common">Arthrobacter luteus</name>
    <dbReference type="NCBI Taxonomy" id="1710"/>
    <lineage>
        <taxon>Bacteria</taxon>
        <taxon>Bacillati</taxon>
        <taxon>Actinomycetota</taxon>
        <taxon>Actinomycetes</taxon>
        <taxon>Micrococcales</taxon>
        <taxon>Promicromonosporaceae</taxon>
        <taxon>Cellulosimicrobium</taxon>
    </lineage>
</organism>
<dbReference type="PANTHER" id="PTHR34472:SF1">
    <property type="entry name" value="SULFUR CARRIER PROTEIN THIS"/>
    <property type="match status" value="1"/>
</dbReference>
<dbReference type="EMBL" id="BJNZ01000004">
    <property type="protein sequence ID" value="GED08960.1"/>
    <property type="molecule type" value="Genomic_DNA"/>
</dbReference>
<protein>
    <submittedName>
        <fullName evidence="1">Thiamine biosynthesis protein ThiS</fullName>
    </submittedName>
</protein>
<dbReference type="InterPro" id="IPR010035">
    <property type="entry name" value="Thi_S"/>
</dbReference>
<dbReference type="SUPFAM" id="SSF54285">
    <property type="entry name" value="MoaD/ThiS"/>
    <property type="match status" value="1"/>
</dbReference>